<name>A0A1I3UVV4_9RHOB</name>
<dbReference type="Proteomes" id="UP000199110">
    <property type="component" value="Unassembled WGS sequence"/>
</dbReference>
<proteinExistence type="predicted"/>
<dbReference type="GO" id="GO:0004197">
    <property type="term" value="F:cysteine-type endopeptidase activity"/>
    <property type="evidence" value="ECO:0007669"/>
    <property type="project" value="InterPro"/>
</dbReference>
<dbReference type="InterPro" id="IPR029030">
    <property type="entry name" value="Caspase-like_dom_sf"/>
</dbReference>
<dbReference type="EMBL" id="FORA01000010">
    <property type="protein sequence ID" value="SFJ87060.1"/>
    <property type="molecule type" value="Genomic_DNA"/>
</dbReference>
<dbReference type="Pfam" id="PF00656">
    <property type="entry name" value="Peptidase_C14"/>
    <property type="match status" value="1"/>
</dbReference>
<dbReference type="OrthoDB" id="9816009at2"/>
<accession>A0A1I3UVV4</accession>
<reference evidence="2 3" key="1">
    <citation type="submission" date="2016-10" db="EMBL/GenBank/DDBJ databases">
        <authorList>
            <person name="de Groot N.N."/>
        </authorList>
    </citation>
    <scope>NUCLEOTIDE SEQUENCE [LARGE SCALE GENOMIC DNA]</scope>
    <source>
        <strain evidence="2 3">DSM 19073</strain>
    </source>
</reference>
<keyword evidence="3" id="KW-1185">Reference proteome</keyword>
<dbReference type="RefSeq" id="WP_092785065.1">
    <property type="nucleotide sequence ID" value="NZ_FORA01000010.1"/>
</dbReference>
<evidence type="ECO:0000313" key="3">
    <source>
        <dbReference type="Proteomes" id="UP000199110"/>
    </source>
</evidence>
<gene>
    <name evidence="2" type="ORF">SAMN04488095_0017</name>
</gene>
<dbReference type="GO" id="GO:0006508">
    <property type="term" value="P:proteolysis"/>
    <property type="evidence" value="ECO:0007669"/>
    <property type="project" value="InterPro"/>
</dbReference>
<evidence type="ECO:0000313" key="2">
    <source>
        <dbReference type="EMBL" id="SFJ87060.1"/>
    </source>
</evidence>
<dbReference type="AlphaFoldDB" id="A0A1I3UVV4"/>
<dbReference type="Gene3D" id="3.40.50.1460">
    <property type="match status" value="1"/>
</dbReference>
<protein>
    <submittedName>
        <fullName evidence="2">Uncharacterized protein, contains caspase domain</fullName>
    </submittedName>
</protein>
<organism evidence="2 3">
    <name type="scientific">Jannaschia pohangensis</name>
    <dbReference type="NCBI Taxonomy" id="390807"/>
    <lineage>
        <taxon>Bacteria</taxon>
        <taxon>Pseudomonadati</taxon>
        <taxon>Pseudomonadota</taxon>
        <taxon>Alphaproteobacteria</taxon>
        <taxon>Rhodobacterales</taxon>
        <taxon>Roseobacteraceae</taxon>
        <taxon>Jannaschia</taxon>
    </lineage>
</organism>
<feature type="domain" description="Peptidase C14 caspase" evidence="1">
    <location>
        <begin position="2"/>
        <end position="219"/>
    </location>
</feature>
<dbReference type="InterPro" id="IPR011600">
    <property type="entry name" value="Pept_C14_caspase"/>
</dbReference>
<evidence type="ECO:0000259" key="1">
    <source>
        <dbReference type="Pfam" id="PF00656"/>
    </source>
</evidence>
<dbReference type="STRING" id="390807.SAMN04488095_0017"/>
<dbReference type="SUPFAM" id="SSF52129">
    <property type="entry name" value="Caspase-like"/>
    <property type="match status" value="1"/>
</dbReference>
<sequence>MKKALIVGIDGYDPPNQLNGCVNDAVELAALLESNGDGSPNFDVRRIVSSEGAVTSEILHSAIGELFTGDADTVVLYFAGHGLMDEETNNGYLVTQDGKNPNWGISLSGILQQANKAHPRIKSTVILLDSCQSGFAGEVSGLGENGAVSHIGNGVTILTACHRKGFAAETNGHGKFTDIMIDGLGGAASDVIGRVTPASLYAHVDQTLGAWEQRPIYKANVQSFISLREVSPKVPKEILRRLPQYFPAASHVFMLDPSFEPDRGEEAERLKDVPVDQDNVRIYRELQKCHQHGLIAPTDHEYMWHTAVFSGGCRLTATGAHYRRLAEKKKI</sequence>